<dbReference type="VEuPathDB" id="TrichDB:TVAGG3_0723780"/>
<reference evidence="6" key="1">
    <citation type="submission" date="2006-10" db="EMBL/GenBank/DDBJ databases">
        <authorList>
            <person name="Amadeo P."/>
            <person name="Zhao Q."/>
            <person name="Wortman J."/>
            <person name="Fraser-Liggett C."/>
            <person name="Carlton J."/>
        </authorList>
    </citation>
    <scope>NUCLEOTIDE SEQUENCE</scope>
    <source>
        <strain evidence="6">G3</strain>
    </source>
</reference>
<dbReference type="InterPro" id="IPR017441">
    <property type="entry name" value="Protein_kinase_ATP_BS"/>
</dbReference>
<dbReference type="AlphaFoldDB" id="A2G138"/>
<dbReference type="SUPFAM" id="SSF56112">
    <property type="entry name" value="Protein kinase-like (PK-like)"/>
    <property type="match status" value="1"/>
</dbReference>
<evidence type="ECO:0000256" key="2">
    <source>
        <dbReference type="ARBA" id="ARBA00022840"/>
    </source>
</evidence>
<evidence type="ECO:0000256" key="4">
    <source>
        <dbReference type="RuleBase" id="RU000304"/>
    </source>
</evidence>
<keyword evidence="7" id="KW-1185">Reference proteome</keyword>
<dbReference type="VEuPathDB" id="TrichDB:TVAG_008470"/>
<dbReference type="RefSeq" id="XP_001302052.1">
    <property type="nucleotide sequence ID" value="XM_001302051.1"/>
</dbReference>
<dbReference type="Gene3D" id="1.10.510.10">
    <property type="entry name" value="Transferase(Phosphotransferase) domain 1"/>
    <property type="match status" value="1"/>
</dbReference>
<dbReference type="PROSITE" id="PS00107">
    <property type="entry name" value="PROTEIN_KINASE_ATP"/>
    <property type="match status" value="1"/>
</dbReference>
<dbReference type="Proteomes" id="UP000001542">
    <property type="component" value="Unassembled WGS sequence"/>
</dbReference>
<dbReference type="GO" id="GO:0005524">
    <property type="term" value="F:ATP binding"/>
    <property type="evidence" value="ECO:0007669"/>
    <property type="project" value="UniProtKB-UniRule"/>
</dbReference>
<dbReference type="PANTHER" id="PTHR24348">
    <property type="entry name" value="SERINE/THREONINE-PROTEIN KINASE UNC-51-RELATED"/>
    <property type="match status" value="1"/>
</dbReference>
<evidence type="ECO:0000313" key="7">
    <source>
        <dbReference type="Proteomes" id="UP000001542"/>
    </source>
</evidence>
<evidence type="ECO:0000256" key="1">
    <source>
        <dbReference type="ARBA" id="ARBA00022741"/>
    </source>
</evidence>
<dbReference type="InterPro" id="IPR045269">
    <property type="entry name" value="Atg1-like"/>
</dbReference>
<sequence length="322" mass="36776">MFCVSHTRLSNCVINIPSKIGKYEVVKIIGKGGFAVVVLAKDQKTNKQVAIKIVSREELMKQNIMVYFENELRLSSRFNHPSIVSVYEVIYEKDAIMIVMEYLSNGDMHSILSKGIKFNYEEQIKVASQMLEGLRYLHQRGICHRDIKTENILFDENMNAKLIDFGLSKENSSALHTYCGTPFYMAPEVILFDTYDGKKADIWAFGVVMHIIATGHFPWAQKSEVQLIKELKSMSLDLYIEPAGTIGNVIKNSLVFDYNERASADDLLQIITKDINHKAGMSKISYQAKKNYDAILPKLTIRNSTSSFAKIRRYNENITLKY</sequence>
<dbReference type="FunFam" id="3.30.200.20:FF:000042">
    <property type="entry name" value="Aurora kinase A"/>
    <property type="match status" value="1"/>
</dbReference>
<keyword evidence="1 3" id="KW-0547">Nucleotide-binding</keyword>
<accession>A2G138</accession>
<comment type="similarity">
    <text evidence="4">Belongs to the protein kinase superfamily.</text>
</comment>
<dbReference type="SMR" id="A2G138"/>
<dbReference type="EMBL" id="DS114232">
    <property type="protein sequence ID" value="EAX89122.1"/>
    <property type="molecule type" value="Genomic_DNA"/>
</dbReference>
<organism evidence="6 7">
    <name type="scientific">Trichomonas vaginalis (strain ATCC PRA-98 / G3)</name>
    <dbReference type="NCBI Taxonomy" id="412133"/>
    <lineage>
        <taxon>Eukaryota</taxon>
        <taxon>Metamonada</taxon>
        <taxon>Parabasalia</taxon>
        <taxon>Trichomonadida</taxon>
        <taxon>Trichomonadidae</taxon>
        <taxon>Trichomonas</taxon>
    </lineage>
</organism>
<name>A2G138_TRIV3</name>
<dbReference type="OrthoDB" id="541276at2759"/>
<proteinExistence type="inferred from homology"/>
<dbReference type="FunFam" id="1.10.510.10:FF:000578">
    <property type="entry name" value="CAMK family protein kinase"/>
    <property type="match status" value="1"/>
</dbReference>
<dbReference type="InterPro" id="IPR000719">
    <property type="entry name" value="Prot_kinase_dom"/>
</dbReference>
<dbReference type="GO" id="GO:0010506">
    <property type="term" value="P:regulation of autophagy"/>
    <property type="evidence" value="ECO:0007669"/>
    <property type="project" value="InterPro"/>
</dbReference>
<evidence type="ECO:0000259" key="5">
    <source>
        <dbReference type="PROSITE" id="PS50011"/>
    </source>
</evidence>
<dbReference type="OMA" id="CAFQLAD"/>
<evidence type="ECO:0000313" key="6">
    <source>
        <dbReference type="EMBL" id="EAX89122.1"/>
    </source>
</evidence>
<dbReference type="InParanoid" id="A2G138"/>
<keyword evidence="6" id="KW-0808">Transferase</keyword>
<feature type="binding site" evidence="3">
    <location>
        <position position="52"/>
    </location>
    <ligand>
        <name>ATP</name>
        <dbReference type="ChEBI" id="CHEBI:30616"/>
    </ligand>
</feature>
<evidence type="ECO:0000256" key="3">
    <source>
        <dbReference type="PROSITE-ProRule" id="PRU10141"/>
    </source>
</evidence>
<keyword evidence="2 3" id="KW-0067">ATP-binding</keyword>
<dbReference type="InterPro" id="IPR011009">
    <property type="entry name" value="Kinase-like_dom_sf"/>
</dbReference>
<dbReference type="InterPro" id="IPR008271">
    <property type="entry name" value="Ser/Thr_kinase_AS"/>
</dbReference>
<dbReference type="eggNOG" id="KOG0583">
    <property type="taxonomic scope" value="Eukaryota"/>
</dbReference>
<keyword evidence="6" id="KW-0418">Kinase</keyword>
<feature type="domain" description="Protein kinase" evidence="5">
    <location>
        <begin position="23"/>
        <end position="280"/>
    </location>
</feature>
<protein>
    <submittedName>
        <fullName evidence="6">CAMK family protein kinase</fullName>
    </submittedName>
</protein>
<dbReference type="KEGG" id="tva:4746790"/>
<dbReference type="SMART" id="SM00220">
    <property type="entry name" value="S_TKc"/>
    <property type="match status" value="1"/>
</dbReference>
<keyword evidence="4" id="KW-0723">Serine/threonine-protein kinase</keyword>
<dbReference type="GO" id="GO:0004674">
    <property type="term" value="F:protein serine/threonine kinase activity"/>
    <property type="evidence" value="ECO:0000318"/>
    <property type="project" value="GO_Central"/>
</dbReference>
<dbReference type="STRING" id="5722.A2G138"/>
<dbReference type="Pfam" id="PF00069">
    <property type="entry name" value="Pkinase"/>
    <property type="match status" value="1"/>
</dbReference>
<reference evidence="6" key="2">
    <citation type="journal article" date="2007" name="Science">
        <title>Draft genome sequence of the sexually transmitted pathogen Trichomonas vaginalis.</title>
        <authorList>
            <person name="Carlton J.M."/>
            <person name="Hirt R.P."/>
            <person name="Silva J.C."/>
            <person name="Delcher A.L."/>
            <person name="Schatz M."/>
            <person name="Zhao Q."/>
            <person name="Wortman J.R."/>
            <person name="Bidwell S.L."/>
            <person name="Alsmark U.C.M."/>
            <person name="Besteiro S."/>
            <person name="Sicheritz-Ponten T."/>
            <person name="Noel C.J."/>
            <person name="Dacks J.B."/>
            <person name="Foster P.G."/>
            <person name="Simillion C."/>
            <person name="Van de Peer Y."/>
            <person name="Miranda-Saavedra D."/>
            <person name="Barton G.J."/>
            <person name="Westrop G.D."/>
            <person name="Mueller S."/>
            <person name="Dessi D."/>
            <person name="Fiori P.L."/>
            <person name="Ren Q."/>
            <person name="Paulsen I."/>
            <person name="Zhang H."/>
            <person name="Bastida-Corcuera F.D."/>
            <person name="Simoes-Barbosa A."/>
            <person name="Brown M.T."/>
            <person name="Hayes R.D."/>
            <person name="Mukherjee M."/>
            <person name="Okumura C.Y."/>
            <person name="Schneider R."/>
            <person name="Smith A.J."/>
            <person name="Vanacova S."/>
            <person name="Villalvazo M."/>
            <person name="Haas B.J."/>
            <person name="Pertea M."/>
            <person name="Feldblyum T.V."/>
            <person name="Utterback T.R."/>
            <person name="Shu C.L."/>
            <person name="Osoegawa K."/>
            <person name="de Jong P.J."/>
            <person name="Hrdy I."/>
            <person name="Horvathova L."/>
            <person name="Zubacova Z."/>
            <person name="Dolezal P."/>
            <person name="Malik S.B."/>
            <person name="Logsdon J.M. Jr."/>
            <person name="Henze K."/>
            <person name="Gupta A."/>
            <person name="Wang C.C."/>
            <person name="Dunne R.L."/>
            <person name="Upcroft J.A."/>
            <person name="Upcroft P."/>
            <person name="White O."/>
            <person name="Salzberg S.L."/>
            <person name="Tang P."/>
            <person name="Chiu C.-H."/>
            <person name="Lee Y.-S."/>
            <person name="Embley T.M."/>
            <person name="Coombs G.H."/>
            <person name="Mottram J.C."/>
            <person name="Tachezy J."/>
            <person name="Fraser-Liggett C.M."/>
            <person name="Johnson P.J."/>
        </authorList>
    </citation>
    <scope>NUCLEOTIDE SEQUENCE [LARGE SCALE GENOMIC DNA]</scope>
    <source>
        <strain evidence="6">G3</strain>
    </source>
</reference>
<dbReference type="PROSITE" id="PS50011">
    <property type="entry name" value="PROTEIN_KINASE_DOM"/>
    <property type="match status" value="1"/>
</dbReference>
<dbReference type="PROSITE" id="PS00108">
    <property type="entry name" value="PROTEIN_KINASE_ST"/>
    <property type="match status" value="1"/>
</dbReference>
<gene>
    <name evidence="6" type="ORF">TVAG_008470</name>
</gene>